<dbReference type="eggNOG" id="COG0207">
    <property type="taxonomic scope" value="Bacteria"/>
</dbReference>
<dbReference type="InterPro" id="IPR045097">
    <property type="entry name" value="Thymidate_synth/dCMP_Mease"/>
</dbReference>
<dbReference type="EC" id="2.1.1.45" evidence="1 5"/>
<dbReference type="InterPro" id="IPR000398">
    <property type="entry name" value="Thymidylate_synthase"/>
</dbReference>
<evidence type="ECO:0000259" key="6">
    <source>
        <dbReference type="Pfam" id="PF00303"/>
    </source>
</evidence>
<gene>
    <name evidence="5" type="primary">thyA</name>
    <name evidence="7" type="ORF">BegalDRAFT_2391</name>
</gene>
<feature type="binding site" evidence="5">
    <location>
        <position position="51"/>
    </location>
    <ligand>
        <name>(6R)-5,10-methylene-5,6,7,8-tetrahydrofolate</name>
        <dbReference type="ChEBI" id="CHEBI:15636"/>
    </ligand>
</feature>
<dbReference type="GO" id="GO:0006235">
    <property type="term" value="P:dTTP biosynthetic process"/>
    <property type="evidence" value="ECO:0007669"/>
    <property type="project" value="UniProtKB-UniRule"/>
</dbReference>
<feature type="binding site" evidence="5">
    <location>
        <position position="258"/>
    </location>
    <ligand>
        <name>(6R)-5,10-methylene-5,6,7,8-tetrahydrofolate</name>
        <dbReference type="ChEBI" id="CHEBI:15636"/>
    </ligand>
</feature>
<evidence type="ECO:0000313" key="7">
    <source>
        <dbReference type="EMBL" id="EIJ43242.1"/>
    </source>
</evidence>
<name>I3CHZ9_9GAMM</name>
<dbReference type="GO" id="GO:0006231">
    <property type="term" value="P:dTMP biosynthetic process"/>
    <property type="evidence" value="ECO:0007669"/>
    <property type="project" value="UniProtKB-UniRule"/>
</dbReference>
<comment type="similarity">
    <text evidence="5">Belongs to the thymidylate synthase family. Bacterial-type ThyA subfamily.</text>
</comment>
<comment type="catalytic activity">
    <reaction evidence="5">
        <text>dUMP + (6R)-5,10-methylene-5,6,7,8-tetrahydrofolate = 7,8-dihydrofolate + dTMP</text>
        <dbReference type="Rhea" id="RHEA:12104"/>
        <dbReference type="ChEBI" id="CHEBI:15636"/>
        <dbReference type="ChEBI" id="CHEBI:57451"/>
        <dbReference type="ChEBI" id="CHEBI:63528"/>
        <dbReference type="ChEBI" id="CHEBI:246422"/>
        <dbReference type="EC" id="2.1.1.45"/>
    </reaction>
</comment>
<dbReference type="InterPro" id="IPR036926">
    <property type="entry name" value="Thymidate_synth/dCMP_Mease_sf"/>
</dbReference>
<keyword evidence="8" id="KW-1185">Reference proteome</keyword>
<dbReference type="InterPro" id="IPR023451">
    <property type="entry name" value="Thymidate_synth/dCMP_Mease_dom"/>
</dbReference>
<dbReference type="PRINTS" id="PR00108">
    <property type="entry name" value="THYMDSNTHASE"/>
</dbReference>
<feature type="binding site" description="in other chain" evidence="5">
    <location>
        <position position="21"/>
    </location>
    <ligand>
        <name>dUMP</name>
        <dbReference type="ChEBI" id="CHEBI:246422"/>
        <note>ligand shared between dimeric partners</note>
    </ligand>
</feature>
<feature type="domain" description="Thymidylate synthase/dCMP hydroxymethylase" evidence="6">
    <location>
        <begin position="2"/>
        <end position="259"/>
    </location>
</feature>
<dbReference type="STRING" id="395493.BegalDRAFT_2391"/>
<dbReference type="CDD" id="cd00351">
    <property type="entry name" value="TS_Pyrimidine_HMase"/>
    <property type="match status" value="1"/>
</dbReference>
<dbReference type="PANTHER" id="PTHR11548:SF9">
    <property type="entry name" value="THYMIDYLATE SYNTHASE"/>
    <property type="match status" value="1"/>
</dbReference>
<dbReference type="HOGENOM" id="CLU_021669_0_0_6"/>
<keyword evidence="2 5" id="KW-0489">Methyltransferase</keyword>
<dbReference type="Pfam" id="PF00303">
    <property type="entry name" value="Thymidylat_synt"/>
    <property type="match status" value="1"/>
</dbReference>
<comment type="function">
    <text evidence="5">Catalyzes the reductive methylation of 2'-deoxyuridine-5'-monophosphate (dUMP) to 2'-deoxythymidine-5'-monophosphate (dTMP) while utilizing 5,10-methylenetetrahydrofolate (mTHF) as the methyl donor and reductant in the reaction, yielding dihydrofolate (DHF) as a by-product. This enzymatic reaction provides an intracellular de novo source of dTMP, an essential precursor for DNA biosynthesis.</text>
</comment>
<dbReference type="PANTHER" id="PTHR11548">
    <property type="entry name" value="THYMIDYLATE SYNTHASE 1"/>
    <property type="match status" value="1"/>
</dbReference>
<dbReference type="Proteomes" id="UP000005744">
    <property type="component" value="Unassembled WGS sequence"/>
</dbReference>
<evidence type="ECO:0000256" key="3">
    <source>
        <dbReference type="ARBA" id="ARBA00022679"/>
    </source>
</evidence>
<feature type="active site" description="Nucleophile" evidence="5">
    <location>
        <position position="141"/>
    </location>
</feature>
<feature type="binding site" description="in other chain" evidence="5">
    <location>
        <begin position="161"/>
        <end position="164"/>
    </location>
    <ligand>
        <name>dUMP</name>
        <dbReference type="ChEBI" id="CHEBI:246422"/>
        <note>ligand shared between dimeric partners</note>
    </ligand>
</feature>
<dbReference type="AlphaFoldDB" id="I3CHZ9"/>
<feature type="binding site" description="in other chain" evidence="5">
    <location>
        <begin position="202"/>
        <end position="204"/>
    </location>
    <ligand>
        <name>dUMP</name>
        <dbReference type="ChEBI" id="CHEBI:246422"/>
        <note>ligand shared between dimeric partners</note>
    </ligand>
</feature>
<protein>
    <recommendedName>
        <fullName evidence="1 5">Thymidylate synthase</fullName>
        <shortName evidence="5">TS</shortName>
        <shortName evidence="5">TSase</shortName>
        <ecNumber evidence="1 5">2.1.1.45</ecNumber>
    </recommendedName>
</protein>
<dbReference type="GO" id="GO:0004799">
    <property type="term" value="F:thymidylate synthase activity"/>
    <property type="evidence" value="ECO:0007669"/>
    <property type="project" value="UniProtKB-UniRule"/>
</dbReference>
<feature type="binding site" evidence="5">
    <location>
        <begin position="121"/>
        <end position="122"/>
    </location>
    <ligand>
        <name>dUMP</name>
        <dbReference type="ChEBI" id="CHEBI:246422"/>
        <note>ligand shared between dimeric partners</note>
    </ligand>
</feature>
<dbReference type="FunFam" id="3.30.572.10:FF:000013">
    <property type="entry name" value="Thymidylate synthase"/>
    <property type="match status" value="1"/>
</dbReference>
<keyword evidence="5" id="KW-0963">Cytoplasm</keyword>
<dbReference type="RefSeq" id="WP_002690256.1">
    <property type="nucleotide sequence ID" value="NZ_JH600070.1"/>
</dbReference>
<feature type="binding site" description="in other chain" evidence="5">
    <location>
        <position position="172"/>
    </location>
    <ligand>
        <name>dUMP</name>
        <dbReference type="ChEBI" id="CHEBI:246422"/>
        <note>ligand shared between dimeric partners</note>
    </ligand>
</feature>
<dbReference type="EMBL" id="JH600070">
    <property type="protein sequence ID" value="EIJ43242.1"/>
    <property type="molecule type" value="Genomic_DNA"/>
</dbReference>
<dbReference type="OrthoDB" id="9774633at2"/>
<dbReference type="NCBIfam" id="NF002497">
    <property type="entry name" value="PRK01827.1-3"/>
    <property type="match status" value="1"/>
</dbReference>
<reference evidence="7 8" key="1">
    <citation type="submission" date="2011-11" db="EMBL/GenBank/DDBJ databases">
        <title>Improved High-Quality Draft sequence of Beggiatoa alba B18lD.</title>
        <authorList>
            <consortium name="US DOE Joint Genome Institute"/>
            <person name="Lucas S."/>
            <person name="Han J."/>
            <person name="Lapidus A."/>
            <person name="Cheng J.-F."/>
            <person name="Goodwin L."/>
            <person name="Pitluck S."/>
            <person name="Peters L."/>
            <person name="Mikhailova N."/>
            <person name="Held B."/>
            <person name="Detter J.C."/>
            <person name="Han C."/>
            <person name="Tapia R."/>
            <person name="Land M."/>
            <person name="Hauser L."/>
            <person name="Kyrpides N."/>
            <person name="Ivanova N."/>
            <person name="Pagani I."/>
            <person name="Samuel K."/>
            <person name="Teske A."/>
            <person name="Mueller J."/>
            <person name="Woyke T."/>
        </authorList>
    </citation>
    <scope>NUCLEOTIDE SEQUENCE [LARGE SCALE GENOMIC DNA]</scope>
    <source>
        <strain evidence="7 8">B18LD</strain>
    </source>
</reference>
<evidence type="ECO:0000256" key="5">
    <source>
        <dbReference type="HAMAP-Rule" id="MF_00008"/>
    </source>
</evidence>
<organism evidence="7 8">
    <name type="scientific">Beggiatoa alba B18LD</name>
    <dbReference type="NCBI Taxonomy" id="395493"/>
    <lineage>
        <taxon>Bacteria</taxon>
        <taxon>Pseudomonadati</taxon>
        <taxon>Pseudomonadota</taxon>
        <taxon>Gammaproteobacteria</taxon>
        <taxon>Thiotrichales</taxon>
        <taxon>Thiotrichaceae</taxon>
        <taxon>Beggiatoa</taxon>
    </lineage>
</organism>
<sequence>MQNYLDLLQDILEHGVTKTDRTGTGTRSVFGRQLRFDLTKSFPLVTTKKLHLRSIIYELLWFLRGETNVRYLQENEVHIWDAWAKPDGDLGFIYGKQWVNFGGVNQIEQLVAGIKQNPDSRRHIVSAWNPPELALMALPPCHLLFQCYVAEGKLSLLLYMRSSDTFIGLPFNIASYALLAEMIAQQCDLVASELVVTLGDAHIYLNHIEQVKMQLERTPYALPTLEIVRKPASIFNYAFEDFSILNYQAHPHIKAPVAV</sequence>
<dbReference type="NCBIfam" id="TIGR03284">
    <property type="entry name" value="thym_sym"/>
    <property type="match status" value="2"/>
</dbReference>
<comment type="subunit">
    <text evidence="5">Homodimer.</text>
</comment>
<keyword evidence="3 5" id="KW-0808">Transferase</keyword>
<accession>I3CHZ9</accession>
<dbReference type="GO" id="GO:0032259">
    <property type="term" value="P:methylation"/>
    <property type="evidence" value="ECO:0007669"/>
    <property type="project" value="UniProtKB-KW"/>
</dbReference>
<dbReference type="GO" id="GO:0005829">
    <property type="term" value="C:cytosol"/>
    <property type="evidence" value="ECO:0007669"/>
    <property type="project" value="TreeGrafter"/>
</dbReference>
<evidence type="ECO:0000256" key="2">
    <source>
        <dbReference type="ARBA" id="ARBA00022603"/>
    </source>
</evidence>
<dbReference type="Gene3D" id="3.30.572.10">
    <property type="entry name" value="Thymidylate synthase/dCMP hydroxymethylase domain"/>
    <property type="match status" value="1"/>
</dbReference>
<keyword evidence="4 5" id="KW-0545">Nucleotide biosynthesis</keyword>
<dbReference type="UniPathway" id="UPA00575"/>
<proteinExistence type="inferred from homology"/>
<comment type="subcellular location">
    <subcellularLocation>
        <location evidence="5">Cytoplasm</location>
    </subcellularLocation>
</comment>
<dbReference type="HAMAP" id="MF_00008">
    <property type="entry name" value="Thymidy_synth_bact"/>
    <property type="match status" value="1"/>
</dbReference>
<evidence type="ECO:0000256" key="1">
    <source>
        <dbReference type="ARBA" id="ARBA00011947"/>
    </source>
</evidence>
<dbReference type="SUPFAM" id="SSF55831">
    <property type="entry name" value="Thymidylate synthase/dCMP hydroxymethylase"/>
    <property type="match status" value="1"/>
</dbReference>
<evidence type="ECO:0000313" key="8">
    <source>
        <dbReference type="Proteomes" id="UP000005744"/>
    </source>
</evidence>
<evidence type="ECO:0000256" key="4">
    <source>
        <dbReference type="ARBA" id="ARBA00022727"/>
    </source>
</evidence>
<feature type="binding site" evidence="5">
    <location>
        <position position="164"/>
    </location>
    <ligand>
        <name>(6R)-5,10-methylene-5,6,7,8-tetrahydrofolate</name>
        <dbReference type="ChEBI" id="CHEBI:15636"/>
    </ligand>
</feature>
<comment type="pathway">
    <text evidence="5">Pyrimidine metabolism; dTTP biosynthesis.</text>
</comment>